<evidence type="ECO:0000259" key="2">
    <source>
        <dbReference type="Pfam" id="PF07670"/>
    </source>
</evidence>
<evidence type="ECO:0000313" key="3">
    <source>
        <dbReference type="EMBL" id="MCQ1528847.1"/>
    </source>
</evidence>
<feature type="transmembrane region" description="Helical" evidence="1">
    <location>
        <begin position="407"/>
        <end position="429"/>
    </location>
</feature>
<gene>
    <name evidence="3" type="ORF">LJD61_04715</name>
</gene>
<keyword evidence="1" id="KW-0812">Transmembrane</keyword>
<feature type="transmembrane region" description="Helical" evidence="1">
    <location>
        <begin position="369"/>
        <end position="387"/>
    </location>
</feature>
<feature type="transmembrane region" description="Helical" evidence="1">
    <location>
        <begin position="79"/>
        <end position="97"/>
    </location>
</feature>
<organism evidence="3 4">
    <name type="scientific">Lutispora saccharofermentans</name>
    <dbReference type="NCBI Taxonomy" id="3024236"/>
    <lineage>
        <taxon>Bacteria</taxon>
        <taxon>Bacillati</taxon>
        <taxon>Bacillota</taxon>
        <taxon>Clostridia</taxon>
        <taxon>Lutisporales</taxon>
        <taxon>Lutisporaceae</taxon>
        <taxon>Lutispora</taxon>
    </lineage>
</organism>
<dbReference type="EMBL" id="JAJEKE010000002">
    <property type="protein sequence ID" value="MCQ1528847.1"/>
    <property type="molecule type" value="Genomic_DNA"/>
</dbReference>
<comment type="caution">
    <text evidence="3">The sequence shown here is derived from an EMBL/GenBank/DDBJ whole genome shotgun (WGS) entry which is preliminary data.</text>
</comment>
<sequence>MTKFIVFSFIGIVLFFVPVMNSQVPIVAMVDIIKKLLGPALNYLVLIVCALLVVTFVMAKYMGVERLKPYHEADGPIKGIFYVIAVVFAVMIIANKGPQFILNENVGGLAMDLAGTVMITVTLAGWLVVFILKSGIVEFLGVLIEPVMRPVFKLPGEAAVNGIASFVSAPAVGVYFTEQLYKGKVYTEKEAVAVLFNFSVCSLGFFGLLVSIGNIVELYPHVVLTSFILTFVMAAICIRIPPLSGKPNVYIDNHEQTASDIKAHEKGHAFSRAIEAALKVASEFKLKDFKDSLWDAVKFSQKIVTYVVSIATIALALTEYTSLFTWLGKPMIPLLKLFGLPNAAEIAPATIIGIVDLALPVMIIAGKSIAIKSVFFITVLASLQIIFFTESANAMLESQIPVKVKDLVLTFIIRTLIAIPLVAIVSHLIF</sequence>
<keyword evidence="1" id="KW-1133">Transmembrane helix</keyword>
<proteinExistence type="predicted"/>
<feature type="transmembrane region" description="Helical" evidence="1">
    <location>
        <begin position="190"/>
        <end position="212"/>
    </location>
</feature>
<feature type="transmembrane region" description="Helical" evidence="1">
    <location>
        <begin position="303"/>
        <end position="326"/>
    </location>
</feature>
<reference evidence="3 4" key="1">
    <citation type="submission" date="2021-10" db="EMBL/GenBank/DDBJ databases">
        <title>Lutispora strain m25 sp. nov., a thermophilic, non-spore-forming bacterium isolated from a lab-scale methanogenic bioreactor digesting anaerobic sludge.</title>
        <authorList>
            <person name="El Houari A."/>
            <person name="Mcdonald J."/>
        </authorList>
    </citation>
    <scope>NUCLEOTIDE SEQUENCE [LARGE SCALE GENOMIC DNA]</scope>
    <source>
        <strain evidence="4">m25</strain>
    </source>
</reference>
<feature type="transmembrane region" description="Helical" evidence="1">
    <location>
        <begin position="6"/>
        <end position="28"/>
    </location>
</feature>
<evidence type="ECO:0000256" key="1">
    <source>
        <dbReference type="SAM" id="Phobius"/>
    </source>
</evidence>
<dbReference type="Pfam" id="PF07670">
    <property type="entry name" value="Gate"/>
    <property type="match status" value="1"/>
</dbReference>
<feature type="transmembrane region" description="Helical" evidence="1">
    <location>
        <begin position="346"/>
        <end position="364"/>
    </location>
</feature>
<dbReference type="InterPro" id="IPR011642">
    <property type="entry name" value="Gate_dom"/>
</dbReference>
<feature type="transmembrane region" description="Helical" evidence="1">
    <location>
        <begin position="40"/>
        <end position="59"/>
    </location>
</feature>
<keyword evidence="4" id="KW-1185">Reference proteome</keyword>
<accession>A0ABT1NC78</accession>
<dbReference type="RefSeq" id="WP_255226362.1">
    <property type="nucleotide sequence ID" value="NZ_JAJEKE010000002.1"/>
</dbReference>
<keyword evidence="1" id="KW-0472">Membrane</keyword>
<feature type="transmembrane region" description="Helical" evidence="1">
    <location>
        <begin position="218"/>
        <end position="238"/>
    </location>
</feature>
<feature type="domain" description="Nucleoside transporter/FeoB GTPase Gate" evidence="2">
    <location>
        <begin position="119"/>
        <end position="213"/>
    </location>
</feature>
<evidence type="ECO:0000313" key="4">
    <source>
        <dbReference type="Proteomes" id="UP001651880"/>
    </source>
</evidence>
<dbReference type="Proteomes" id="UP001651880">
    <property type="component" value="Unassembled WGS sequence"/>
</dbReference>
<protein>
    <submittedName>
        <fullName evidence="3">Transporter gate domain protein</fullName>
    </submittedName>
</protein>
<name>A0ABT1NC78_9FIRM</name>